<evidence type="ECO:0000313" key="2">
    <source>
        <dbReference type="Proteomes" id="UP000008694"/>
    </source>
</evidence>
<dbReference type="AlphaFoldDB" id="D7LUP7"/>
<gene>
    <name evidence="1" type="ORF">ARALYDRAFT_906802</name>
</gene>
<keyword evidence="2" id="KW-1185">Reference proteome</keyword>
<sequence length="150" mass="16795">MYVCFLPGDAYNTSDPVNMDYRGAASIYADENQDKSPEVVVNHSPANVMLILGEIEEHHSFVAAVHRLQNLKCHNVLFAQPENKSVPLDFPISTKCLWETLSVGGLHIVQTEPVENTLKGTRRSPLRRFIFACRNFSLYCFPKAVSTTPA</sequence>
<dbReference type="EMBL" id="GL348717">
    <property type="protein sequence ID" value="EFH54211.1"/>
    <property type="molecule type" value="Genomic_DNA"/>
</dbReference>
<proteinExistence type="predicted"/>
<protein>
    <submittedName>
        <fullName evidence="1">Uncharacterized protein</fullName>
    </submittedName>
</protein>
<accession>D7LUP7</accession>
<dbReference type="Gramene" id="scaffold_502506.1">
    <property type="protein sequence ID" value="scaffold_502506.1"/>
    <property type="gene ID" value="scaffold_502506.1"/>
</dbReference>
<organism evidence="2">
    <name type="scientific">Arabidopsis lyrata subsp. lyrata</name>
    <name type="common">Lyre-leaved rock-cress</name>
    <dbReference type="NCBI Taxonomy" id="81972"/>
    <lineage>
        <taxon>Eukaryota</taxon>
        <taxon>Viridiplantae</taxon>
        <taxon>Streptophyta</taxon>
        <taxon>Embryophyta</taxon>
        <taxon>Tracheophyta</taxon>
        <taxon>Spermatophyta</taxon>
        <taxon>Magnoliopsida</taxon>
        <taxon>eudicotyledons</taxon>
        <taxon>Gunneridae</taxon>
        <taxon>Pentapetalae</taxon>
        <taxon>rosids</taxon>
        <taxon>malvids</taxon>
        <taxon>Brassicales</taxon>
        <taxon>Brassicaceae</taxon>
        <taxon>Camelineae</taxon>
        <taxon>Arabidopsis</taxon>
    </lineage>
</organism>
<evidence type="ECO:0000313" key="1">
    <source>
        <dbReference type="EMBL" id="EFH54211.1"/>
    </source>
</evidence>
<name>D7LUP7_ARALL</name>
<dbReference type="Proteomes" id="UP000008694">
    <property type="component" value="Unassembled WGS sequence"/>
</dbReference>
<reference evidence="2" key="1">
    <citation type="journal article" date="2011" name="Nat. Genet.">
        <title>The Arabidopsis lyrata genome sequence and the basis of rapid genome size change.</title>
        <authorList>
            <person name="Hu T.T."/>
            <person name="Pattyn P."/>
            <person name="Bakker E.G."/>
            <person name="Cao J."/>
            <person name="Cheng J.-F."/>
            <person name="Clark R.M."/>
            <person name="Fahlgren N."/>
            <person name="Fawcett J.A."/>
            <person name="Grimwood J."/>
            <person name="Gundlach H."/>
            <person name="Haberer G."/>
            <person name="Hollister J.D."/>
            <person name="Ossowski S."/>
            <person name="Ottilar R.P."/>
            <person name="Salamov A.A."/>
            <person name="Schneeberger K."/>
            <person name="Spannagl M."/>
            <person name="Wang X."/>
            <person name="Yang L."/>
            <person name="Nasrallah M.E."/>
            <person name="Bergelson J."/>
            <person name="Carrington J.C."/>
            <person name="Gaut B.S."/>
            <person name="Schmutz J."/>
            <person name="Mayer K.F.X."/>
            <person name="Van de Peer Y."/>
            <person name="Grigoriev I.V."/>
            <person name="Nordborg M."/>
            <person name="Weigel D."/>
            <person name="Guo Y.-L."/>
        </authorList>
    </citation>
    <scope>NUCLEOTIDE SEQUENCE [LARGE SCALE GENOMIC DNA]</scope>
    <source>
        <strain evidence="2">cv. MN47</strain>
    </source>
</reference>
<dbReference type="HOGENOM" id="CLU_1743019_0_0_1"/>